<dbReference type="InterPro" id="IPR046958">
    <property type="entry name" value="RBK1/2/STUNTED"/>
</dbReference>
<evidence type="ECO:0000259" key="6">
    <source>
        <dbReference type="PROSITE" id="PS50011"/>
    </source>
</evidence>
<dbReference type="SUPFAM" id="SSF56112">
    <property type="entry name" value="Protein kinase-like (PK-like)"/>
    <property type="match status" value="1"/>
</dbReference>
<dbReference type="InterPro" id="IPR011009">
    <property type="entry name" value="Kinase-like_dom_sf"/>
</dbReference>
<evidence type="ECO:0000256" key="5">
    <source>
        <dbReference type="PROSITE-ProRule" id="PRU10141"/>
    </source>
</evidence>
<comment type="caution">
    <text evidence="7">The sequence shown here is derived from an EMBL/GenBank/DDBJ whole genome shotgun (WGS) entry which is preliminary data.</text>
</comment>
<evidence type="ECO:0000313" key="8">
    <source>
        <dbReference type="Proteomes" id="UP001318860"/>
    </source>
</evidence>
<dbReference type="PROSITE" id="PS00107">
    <property type="entry name" value="PROTEIN_KINASE_ATP"/>
    <property type="match status" value="1"/>
</dbReference>
<dbReference type="InterPro" id="IPR006016">
    <property type="entry name" value="UspA"/>
</dbReference>
<dbReference type="EMBL" id="JABTTQ020000002">
    <property type="protein sequence ID" value="KAK6163018.1"/>
    <property type="molecule type" value="Genomic_DNA"/>
</dbReference>
<dbReference type="PANTHER" id="PTHR47987">
    <property type="entry name" value="OS08G0249100 PROTEIN"/>
    <property type="match status" value="1"/>
</dbReference>
<dbReference type="Pfam" id="PF00069">
    <property type="entry name" value="Pkinase"/>
    <property type="match status" value="1"/>
</dbReference>
<gene>
    <name evidence="7" type="ORF">DH2020_002859</name>
</gene>
<keyword evidence="1" id="KW-0808">Transferase</keyword>
<sequence length="698" mass="76943">MRLVAGNPEVPECNGGESTAAVRDDGGEGGVGGAVVVVGVKLDSRSRELLTWALVKVAQSGDRVIALHVLDPNAEKSSLLSLVKTFDSVLAAYEGFCNLKQVDLKLKVCKGSPVRKILFREVKSFGATSLILGTSGVHHKIRSRISVAKYCAKNLHKNISVICVDNGKIVFQRESNASTVSLFGSLDASKSALKRRKTSHESPMSPPFQRVISISGNGNANTSLALVPLKTQEMPESKSRWAALRRVLLHSRRTTETSSSKKSSIVQWMLRLPSQQSVAAIYPDQKQIAAPDRDKSHLDLDSEKRAIVPYSAEKNSVPYSSKTFSEELKDLGEKYSTTCQLFSYQELLLATNNFIPENLIGKGGSSQVYRGCLPGGKELAVKILKPSEDVLKHFVSEIEIITSLHHKNIISLVGFCFEEDRLLLVYNLLSRGSLEDNLHGVEKSEILFGSEERYKVALGVAEALNHIHNSAESIIHRDVKSSNILLSDAFEPQLSDFGLATWASSCSHHMDNSDVAGTFGYLAPEYFMHGKLNQKLDVYAFGVVLLELLSGRKPIDNESPKGQESLVMWAKHILKEGKISELQDPKLVKPYNHKQFEIMVLAATLCIRHAPQSRPEISLVLKLLQGDSEVVEWARQETKTCEDFNVISSEQSATDIQSFINLALLNVEDDSASTSSTEQNISVEDYLKGRWSRSSSFD</sequence>
<dbReference type="SUPFAM" id="SSF52402">
    <property type="entry name" value="Adenine nucleotide alpha hydrolases-like"/>
    <property type="match status" value="1"/>
</dbReference>
<protein>
    <recommendedName>
        <fullName evidence="6">Protein kinase domain-containing protein</fullName>
    </recommendedName>
</protein>
<evidence type="ECO:0000256" key="4">
    <source>
        <dbReference type="ARBA" id="ARBA00022840"/>
    </source>
</evidence>
<dbReference type="Proteomes" id="UP001318860">
    <property type="component" value="Unassembled WGS sequence"/>
</dbReference>
<accession>A0ABR0XVC8</accession>
<dbReference type="PROSITE" id="PS00108">
    <property type="entry name" value="PROTEIN_KINASE_ST"/>
    <property type="match status" value="1"/>
</dbReference>
<feature type="binding site" evidence="5">
    <location>
        <position position="382"/>
    </location>
    <ligand>
        <name>ATP</name>
        <dbReference type="ChEBI" id="CHEBI:30616"/>
    </ligand>
</feature>
<organism evidence="7 8">
    <name type="scientific">Rehmannia glutinosa</name>
    <name type="common">Chinese foxglove</name>
    <dbReference type="NCBI Taxonomy" id="99300"/>
    <lineage>
        <taxon>Eukaryota</taxon>
        <taxon>Viridiplantae</taxon>
        <taxon>Streptophyta</taxon>
        <taxon>Embryophyta</taxon>
        <taxon>Tracheophyta</taxon>
        <taxon>Spermatophyta</taxon>
        <taxon>Magnoliopsida</taxon>
        <taxon>eudicotyledons</taxon>
        <taxon>Gunneridae</taxon>
        <taxon>Pentapetalae</taxon>
        <taxon>asterids</taxon>
        <taxon>lamiids</taxon>
        <taxon>Lamiales</taxon>
        <taxon>Orobanchaceae</taxon>
        <taxon>Rehmannieae</taxon>
        <taxon>Rehmannia</taxon>
    </lineage>
</organism>
<keyword evidence="3" id="KW-0418">Kinase</keyword>
<dbReference type="InterPro" id="IPR000719">
    <property type="entry name" value="Prot_kinase_dom"/>
</dbReference>
<feature type="domain" description="Protein kinase" evidence="6">
    <location>
        <begin position="354"/>
        <end position="631"/>
    </location>
</feature>
<evidence type="ECO:0000256" key="1">
    <source>
        <dbReference type="ARBA" id="ARBA00022679"/>
    </source>
</evidence>
<dbReference type="Pfam" id="PF00582">
    <property type="entry name" value="Usp"/>
    <property type="match status" value="1"/>
</dbReference>
<keyword evidence="2 5" id="KW-0547">Nucleotide-binding</keyword>
<dbReference type="Gene3D" id="3.40.50.620">
    <property type="entry name" value="HUPs"/>
    <property type="match status" value="1"/>
</dbReference>
<dbReference type="InterPro" id="IPR008271">
    <property type="entry name" value="Ser/Thr_kinase_AS"/>
</dbReference>
<keyword evidence="4 5" id="KW-0067">ATP-binding</keyword>
<dbReference type="Gene3D" id="3.30.200.20">
    <property type="entry name" value="Phosphorylase Kinase, domain 1"/>
    <property type="match status" value="1"/>
</dbReference>
<dbReference type="CDD" id="cd00293">
    <property type="entry name" value="USP-like"/>
    <property type="match status" value="1"/>
</dbReference>
<evidence type="ECO:0000256" key="3">
    <source>
        <dbReference type="ARBA" id="ARBA00022777"/>
    </source>
</evidence>
<dbReference type="Gene3D" id="1.10.510.10">
    <property type="entry name" value="Transferase(Phosphotransferase) domain 1"/>
    <property type="match status" value="1"/>
</dbReference>
<reference evidence="7 8" key="1">
    <citation type="journal article" date="2021" name="Comput. Struct. Biotechnol. J.">
        <title>De novo genome assembly of the potent medicinal plant Rehmannia glutinosa using nanopore technology.</title>
        <authorList>
            <person name="Ma L."/>
            <person name="Dong C."/>
            <person name="Song C."/>
            <person name="Wang X."/>
            <person name="Zheng X."/>
            <person name="Niu Y."/>
            <person name="Chen S."/>
            <person name="Feng W."/>
        </authorList>
    </citation>
    <scope>NUCLEOTIDE SEQUENCE [LARGE SCALE GENOMIC DNA]</scope>
    <source>
        <strain evidence="7">DH-2019</strain>
    </source>
</reference>
<dbReference type="SMART" id="SM00220">
    <property type="entry name" value="S_TKc"/>
    <property type="match status" value="1"/>
</dbReference>
<dbReference type="InterPro" id="IPR014729">
    <property type="entry name" value="Rossmann-like_a/b/a_fold"/>
</dbReference>
<dbReference type="PANTHER" id="PTHR47987:SF5">
    <property type="entry name" value="PROTEIN KINASE DOMAIN-CONTAINING PROTEIN"/>
    <property type="match status" value="1"/>
</dbReference>
<keyword evidence="8" id="KW-1185">Reference proteome</keyword>
<proteinExistence type="predicted"/>
<dbReference type="InterPro" id="IPR017441">
    <property type="entry name" value="Protein_kinase_ATP_BS"/>
</dbReference>
<dbReference type="PROSITE" id="PS50011">
    <property type="entry name" value="PROTEIN_KINASE_DOM"/>
    <property type="match status" value="1"/>
</dbReference>
<name>A0ABR0XVC8_REHGL</name>
<evidence type="ECO:0000256" key="2">
    <source>
        <dbReference type="ARBA" id="ARBA00022741"/>
    </source>
</evidence>
<evidence type="ECO:0000313" key="7">
    <source>
        <dbReference type="EMBL" id="KAK6163018.1"/>
    </source>
</evidence>